<sequence length="194" mass="21934">MWRELNDLVQLLGPPPIRDASCDDWAAVEDYVGSALPRDFKAFLDTYGTGTICGELVVFHPRGTSPLLDRMRKIHESFGQSWRRDSDEYPFRFHPDPGGLISWGYDHSGDEHFLWPCDPDPDRWKIVTNINGTDPELFDGPFTDFVLAFVERLGDVDPQHGVDPDALEFLEPEDLDDLADLGEIGPVAPSFEPF</sequence>
<dbReference type="InterPro" id="IPR037883">
    <property type="entry name" value="Knr4/Smi1-like_sf"/>
</dbReference>
<evidence type="ECO:0000313" key="1">
    <source>
        <dbReference type="EMBL" id="GAA1236804.1"/>
    </source>
</evidence>
<name>A0ABN1W5Z1_9ACTN</name>
<accession>A0ABN1W5Z1</accession>
<gene>
    <name evidence="1" type="ORF">GCM10009665_28730</name>
</gene>
<dbReference type="SUPFAM" id="SSF160631">
    <property type="entry name" value="SMI1/KNR4-like"/>
    <property type="match status" value="1"/>
</dbReference>
<keyword evidence="2" id="KW-1185">Reference proteome</keyword>
<evidence type="ECO:0008006" key="3">
    <source>
        <dbReference type="Google" id="ProtNLM"/>
    </source>
</evidence>
<comment type="caution">
    <text evidence="1">The sequence shown here is derived from an EMBL/GenBank/DDBJ whole genome shotgun (WGS) entry which is preliminary data.</text>
</comment>
<dbReference type="EMBL" id="BAAALF010000040">
    <property type="protein sequence ID" value="GAA1236804.1"/>
    <property type="molecule type" value="Genomic_DNA"/>
</dbReference>
<proteinExistence type="predicted"/>
<evidence type="ECO:0000313" key="2">
    <source>
        <dbReference type="Proteomes" id="UP001500037"/>
    </source>
</evidence>
<dbReference type="Proteomes" id="UP001500037">
    <property type="component" value="Unassembled WGS sequence"/>
</dbReference>
<organism evidence="1 2">
    <name type="scientific">Kitasatospora nipponensis</name>
    <dbReference type="NCBI Taxonomy" id="258049"/>
    <lineage>
        <taxon>Bacteria</taxon>
        <taxon>Bacillati</taxon>
        <taxon>Actinomycetota</taxon>
        <taxon>Actinomycetes</taxon>
        <taxon>Kitasatosporales</taxon>
        <taxon>Streptomycetaceae</taxon>
        <taxon>Kitasatospora</taxon>
    </lineage>
</organism>
<protein>
    <recommendedName>
        <fullName evidence="3">SUKH superfamily protein</fullName>
    </recommendedName>
</protein>
<reference evidence="1 2" key="1">
    <citation type="journal article" date="2019" name="Int. J. Syst. Evol. Microbiol.">
        <title>The Global Catalogue of Microorganisms (GCM) 10K type strain sequencing project: providing services to taxonomists for standard genome sequencing and annotation.</title>
        <authorList>
            <consortium name="The Broad Institute Genomics Platform"/>
            <consortium name="The Broad Institute Genome Sequencing Center for Infectious Disease"/>
            <person name="Wu L."/>
            <person name="Ma J."/>
        </authorList>
    </citation>
    <scope>NUCLEOTIDE SEQUENCE [LARGE SCALE GENOMIC DNA]</scope>
    <source>
        <strain evidence="1 2">JCM 13004</strain>
    </source>
</reference>